<evidence type="ECO:0000259" key="2">
    <source>
        <dbReference type="Pfam" id="PF18885"/>
    </source>
</evidence>
<evidence type="ECO:0000256" key="1">
    <source>
        <dbReference type="SAM" id="SignalP"/>
    </source>
</evidence>
<feature type="chain" id="PRO_5012209346" description="DUF5648 domain-containing protein" evidence="1">
    <location>
        <begin position="25"/>
        <end position="280"/>
    </location>
</feature>
<keyword evidence="4" id="KW-1185">Reference proteome</keyword>
<evidence type="ECO:0000313" key="4">
    <source>
        <dbReference type="Proteomes" id="UP000186890"/>
    </source>
</evidence>
<comment type="caution">
    <text evidence="3">The sequence shown here is derived from an EMBL/GenBank/DDBJ whole genome shotgun (WGS) entry which is preliminary data.</text>
</comment>
<proteinExistence type="predicted"/>
<feature type="domain" description="DUF5648" evidence="2">
    <location>
        <begin position="153"/>
        <end position="279"/>
    </location>
</feature>
<keyword evidence="1" id="KW-0732">Signal</keyword>
<protein>
    <recommendedName>
        <fullName evidence="2">DUF5648 domain-containing protein</fullName>
    </recommendedName>
</protein>
<sequence length="280" mass="32332">MKYIVCAGFMLCLLVISSISSVKAEELIYDYYVFPEYFDETTIPSGEIVIGETGQVRPNQASILKDFQYAFHYVVSDPSILSIDKTGRWKALKEGEVRLSVYGRREYNESPEFEAELDKFGFKRKLSPIGTTDIQYNVQNTIKVVGKNHNVSPVYRLYQPDLKVHLYTMDENEYRVLGTRGWHQEGQAWTSNNASGTPVYRLYHPGLKVHLYTMDTNEYKVLATRGWNQEGEAYKSSGNTPVYRLYHAGIKKHLYTRDVNEKNVLSTRGWKYEGVAWNVE</sequence>
<name>A0A1Q8E5T1_9STRE</name>
<dbReference type="Pfam" id="PF18885">
    <property type="entry name" value="DUF5648"/>
    <property type="match status" value="1"/>
</dbReference>
<organism evidence="3 4">
    <name type="scientific">Streptococcus cuniculi</name>
    <dbReference type="NCBI Taxonomy" id="1432788"/>
    <lineage>
        <taxon>Bacteria</taxon>
        <taxon>Bacillati</taxon>
        <taxon>Bacillota</taxon>
        <taxon>Bacilli</taxon>
        <taxon>Lactobacillales</taxon>
        <taxon>Streptococcaceae</taxon>
        <taxon>Streptococcus</taxon>
    </lineage>
</organism>
<accession>A0A1Q8E5T1</accession>
<dbReference type="AlphaFoldDB" id="A0A1Q8E5T1"/>
<dbReference type="InterPro" id="IPR043708">
    <property type="entry name" value="DUF5648"/>
</dbReference>
<evidence type="ECO:0000313" key="3">
    <source>
        <dbReference type="EMBL" id="OLF47141.1"/>
    </source>
</evidence>
<gene>
    <name evidence="3" type="ORF">BU202_09275</name>
</gene>
<dbReference type="EMBL" id="MSJM01000009">
    <property type="protein sequence ID" value="OLF47141.1"/>
    <property type="molecule type" value="Genomic_DNA"/>
</dbReference>
<feature type="signal peptide" evidence="1">
    <location>
        <begin position="1"/>
        <end position="24"/>
    </location>
</feature>
<reference evidence="4" key="1">
    <citation type="submission" date="2016-12" db="EMBL/GenBank/DDBJ databases">
        <authorList>
            <person name="Gulvik C.A."/>
        </authorList>
    </citation>
    <scope>NUCLEOTIDE SEQUENCE [LARGE SCALE GENOMIC DNA]</scope>
    <source>
        <strain evidence="4">NED12-00049-6B</strain>
    </source>
</reference>
<dbReference type="Proteomes" id="UP000186890">
    <property type="component" value="Unassembled WGS sequence"/>
</dbReference>